<comment type="caution">
    <text evidence="14">The sequence shown here is derived from an EMBL/GenBank/DDBJ whole genome shotgun (WGS) entry which is preliminary data.</text>
</comment>
<comment type="catalytic activity">
    <reaction evidence="11">
        <text>an N-acetyl-alpha-D-glucosaminyl-diphospho-di-trans,poly-cis-dolichol + UDP-N-acetyl-alpha-D-glucosamine = an N,N'-diacetylchitobiosyl-diphospho-di-trans,poly-cis-dolichol + UDP + H(+)</text>
        <dbReference type="Rhea" id="RHEA:23380"/>
        <dbReference type="Rhea" id="RHEA-COMP:19507"/>
        <dbReference type="Rhea" id="RHEA-COMP:19510"/>
        <dbReference type="ChEBI" id="CHEBI:15378"/>
        <dbReference type="ChEBI" id="CHEBI:57269"/>
        <dbReference type="ChEBI" id="CHEBI:57705"/>
        <dbReference type="ChEBI" id="CHEBI:58223"/>
        <dbReference type="ChEBI" id="CHEBI:58427"/>
        <dbReference type="EC" id="2.4.1.141"/>
    </reaction>
</comment>
<evidence type="ECO:0000256" key="6">
    <source>
        <dbReference type="ARBA" id="ARBA00022676"/>
    </source>
</evidence>
<dbReference type="SUPFAM" id="SSF53756">
    <property type="entry name" value="UDP-Glycosyltransferase/glycogen phosphorylase"/>
    <property type="match status" value="1"/>
</dbReference>
<evidence type="ECO:0000256" key="9">
    <source>
        <dbReference type="ARBA" id="ARBA00024804"/>
    </source>
</evidence>
<protein>
    <recommendedName>
        <fullName evidence="5 12">UDP-N-acetylglucosamine transferase subunit ALG13</fullName>
        <ecNumber evidence="4 12">2.4.1.141</ecNumber>
    </recommendedName>
    <alternativeName>
        <fullName evidence="10 12">Asparagine-linked glycosylation protein 13</fullName>
    </alternativeName>
</protein>
<evidence type="ECO:0000256" key="2">
    <source>
        <dbReference type="ARBA" id="ARBA00006962"/>
    </source>
</evidence>
<dbReference type="STRING" id="658196.A0A397TSV6"/>
<gene>
    <name evidence="12" type="primary">ALG13</name>
    <name evidence="14" type="ORF">C1645_750927</name>
</gene>
<feature type="domain" description="Glycosyl transferase family 28 C-terminal" evidence="13">
    <location>
        <begin position="7"/>
        <end position="157"/>
    </location>
</feature>
<evidence type="ECO:0000256" key="11">
    <source>
        <dbReference type="ARBA" id="ARBA00048184"/>
    </source>
</evidence>
<name>A0A397TSV6_9GLOM</name>
<keyword evidence="6 12" id="KW-0328">Glycosyltransferase</keyword>
<evidence type="ECO:0000313" key="14">
    <source>
        <dbReference type="EMBL" id="RIA97974.1"/>
    </source>
</evidence>
<evidence type="ECO:0000256" key="3">
    <source>
        <dbReference type="ARBA" id="ARBA00011198"/>
    </source>
</evidence>
<comment type="function">
    <text evidence="9 12">Involved in protein N-glycosylation. Essential for the second step of the dolichol-linked oligosaccharide pathway.</text>
</comment>
<keyword evidence="8 12" id="KW-0256">Endoplasmic reticulum</keyword>
<evidence type="ECO:0000256" key="4">
    <source>
        <dbReference type="ARBA" id="ARBA00012614"/>
    </source>
</evidence>
<dbReference type="Pfam" id="PF04101">
    <property type="entry name" value="Glyco_tran_28_C"/>
    <property type="match status" value="1"/>
</dbReference>
<evidence type="ECO:0000256" key="5">
    <source>
        <dbReference type="ARBA" id="ARBA00017468"/>
    </source>
</evidence>
<dbReference type="EMBL" id="QKYT01000022">
    <property type="protein sequence ID" value="RIA97974.1"/>
    <property type="molecule type" value="Genomic_DNA"/>
</dbReference>
<keyword evidence="7 12" id="KW-0808">Transferase</keyword>
<dbReference type="Gene3D" id="3.40.50.2000">
    <property type="entry name" value="Glycogen Phosphorylase B"/>
    <property type="match status" value="1"/>
</dbReference>
<dbReference type="PANTHER" id="PTHR12867:SF6">
    <property type="entry name" value="N-ACETYLGLUCOSAMINYLDIPHOSPHODOLICHOL N-ACETYLGLUCOSAMINYLTRANSFERASE"/>
    <property type="match status" value="1"/>
</dbReference>
<evidence type="ECO:0000256" key="7">
    <source>
        <dbReference type="ARBA" id="ARBA00022679"/>
    </source>
</evidence>
<evidence type="ECO:0000313" key="15">
    <source>
        <dbReference type="Proteomes" id="UP000265703"/>
    </source>
</evidence>
<reference evidence="14 15" key="1">
    <citation type="submission" date="2018-06" db="EMBL/GenBank/DDBJ databases">
        <title>Comparative genomics reveals the genomic features of Rhizophagus irregularis, R. cerebriforme, R. diaphanum and Gigaspora rosea, and their symbiotic lifestyle signature.</title>
        <authorList>
            <person name="Morin E."/>
            <person name="San Clemente H."/>
            <person name="Chen E.C.H."/>
            <person name="De La Providencia I."/>
            <person name="Hainaut M."/>
            <person name="Kuo A."/>
            <person name="Kohler A."/>
            <person name="Murat C."/>
            <person name="Tang N."/>
            <person name="Roy S."/>
            <person name="Loubradou J."/>
            <person name="Henrissat B."/>
            <person name="Grigoriev I.V."/>
            <person name="Corradi N."/>
            <person name="Roux C."/>
            <person name="Martin F.M."/>
        </authorList>
    </citation>
    <scope>NUCLEOTIDE SEQUENCE [LARGE SCALE GENOMIC DNA]</scope>
    <source>
        <strain evidence="14 15">DAOM 227022</strain>
    </source>
</reference>
<accession>A0A397TSV6</accession>
<dbReference type="GO" id="GO:0004577">
    <property type="term" value="F:N-acetylglucosaminyldiphosphodolichol N-acetylglucosaminyltransferase activity"/>
    <property type="evidence" value="ECO:0007669"/>
    <property type="project" value="UniProtKB-EC"/>
</dbReference>
<dbReference type="AlphaFoldDB" id="A0A397TSV6"/>
<evidence type="ECO:0000256" key="10">
    <source>
        <dbReference type="ARBA" id="ARBA00032061"/>
    </source>
</evidence>
<dbReference type="GO" id="GO:0006488">
    <property type="term" value="P:dolichol-linked oligosaccharide biosynthetic process"/>
    <property type="evidence" value="ECO:0007669"/>
    <property type="project" value="InterPro"/>
</dbReference>
<dbReference type="GO" id="GO:0005783">
    <property type="term" value="C:endoplasmic reticulum"/>
    <property type="evidence" value="ECO:0007669"/>
    <property type="project" value="UniProtKB-SubCell"/>
</dbReference>
<keyword evidence="15" id="KW-1185">Reference proteome</keyword>
<evidence type="ECO:0000256" key="12">
    <source>
        <dbReference type="RuleBase" id="RU362128"/>
    </source>
</evidence>
<comment type="subcellular location">
    <subcellularLocation>
        <location evidence="1 12">Endoplasmic reticulum</location>
    </subcellularLocation>
</comment>
<evidence type="ECO:0000256" key="1">
    <source>
        <dbReference type="ARBA" id="ARBA00004240"/>
    </source>
</evidence>
<proteinExistence type="inferred from homology"/>
<organism evidence="14 15">
    <name type="scientific">Glomus cerebriforme</name>
    <dbReference type="NCBI Taxonomy" id="658196"/>
    <lineage>
        <taxon>Eukaryota</taxon>
        <taxon>Fungi</taxon>
        <taxon>Fungi incertae sedis</taxon>
        <taxon>Mucoromycota</taxon>
        <taxon>Glomeromycotina</taxon>
        <taxon>Glomeromycetes</taxon>
        <taxon>Glomerales</taxon>
        <taxon>Glomeraceae</taxon>
        <taxon>Glomus</taxon>
    </lineage>
</organism>
<dbReference type="Proteomes" id="UP000265703">
    <property type="component" value="Unassembled WGS sequence"/>
</dbReference>
<dbReference type="PANTHER" id="PTHR12867">
    <property type="entry name" value="GLYCOSYL TRANSFERASE-RELATED"/>
    <property type="match status" value="1"/>
</dbReference>
<dbReference type="InterPro" id="IPR007235">
    <property type="entry name" value="Glyco_trans_28_C"/>
</dbReference>
<sequence length="172" mass="19395">MSESGKIIFVTVGSTGFDQIISLVTSIPYLQLLNSQGFTKLVVQYGKSQNAFIKTRHNQINEIEIIGFDYKPSLYEDMKNADLIISHAGSGSILESLRLHKPLIVVVNENLMDNHQVELAIELQSKGYLVYSSISNFLEVLKSCTYENLNTFPEPDRSLFANILNEEMNVNF</sequence>
<dbReference type="EC" id="2.4.1.141" evidence="4 12"/>
<evidence type="ECO:0000256" key="8">
    <source>
        <dbReference type="ARBA" id="ARBA00022824"/>
    </source>
</evidence>
<evidence type="ECO:0000259" key="13">
    <source>
        <dbReference type="Pfam" id="PF04101"/>
    </source>
</evidence>
<dbReference type="InterPro" id="IPR039042">
    <property type="entry name" value="Alg13-like"/>
</dbReference>
<comment type="similarity">
    <text evidence="2 12">Belongs to the glycosyltransferase 28 family.</text>
</comment>
<dbReference type="OrthoDB" id="20273at2759"/>
<comment type="subunit">
    <text evidence="3 12">Heterodimer with ALG14 to form a functional enzyme.</text>
</comment>